<dbReference type="EMBL" id="JASBAM010000003">
    <property type="protein sequence ID" value="MDT0114625.1"/>
    <property type="molecule type" value="Genomic_DNA"/>
</dbReference>
<feature type="domain" description="LXG" evidence="2">
    <location>
        <begin position="1"/>
        <end position="238"/>
    </location>
</feature>
<comment type="caution">
    <text evidence="3">The sequence shown here is derived from an EMBL/GenBank/DDBJ whole genome shotgun (WGS) entry which is preliminary data.</text>
</comment>
<dbReference type="Proteomes" id="UP001252688">
    <property type="component" value="Unassembled WGS sequence"/>
</dbReference>
<proteinExistence type="inferred from homology"/>
<protein>
    <recommendedName>
        <fullName evidence="2">LXG domain-containing protein</fullName>
    </recommendedName>
</protein>
<dbReference type="PROSITE" id="PS51756">
    <property type="entry name" value="LXG"/>
    <property type="match status" value="1"/>
</dbReference>
<accession>A0ABU2IQY1</accession>
<keyword evidence="4" id="KW-1185">Reference proteome</keyword>
<dbReference type="InterPro" id="IPR006829">
    <property type="entry name" value="LXG_dom"/>
</dbReference>
<evidence type="ECO:0000313" key="4">
    <source>
        <dbReference type="Proteomes" id="UP001252688"/>
    </source>
</evidence>
<comment type="similarity">
    <text evidence="1">In the N-terminal section; belongs to the LXG family.</text>
</comment>
<dbReference type="RefSeq" id="WP_311169864.1">
    <property type="nucleotide sequence ID" value="NZ_JASAYY010000003.1"/>
</dbReference>
<evidence type="ECO:0000313" key="3">
    <source>
        <dbReference type="EMBL" id="MDT0114625.1"/>
    </source>
</evidence>
<name>A0ABU2IQY1_9LIST</name>
<evidence type="ECO:0000259" key="2">
    <source>
        <dbReference type="PROSITE" id="PS51756"/>
    </source>
</evidence>
<evidence type="ECO:0000256" key="1">
    <source>
        <dbReference type="ARBA" id="ARBA00034117"/>
    </source>
</evidence>
<reference evidence="3 4" key="1">
    <citation type="submission" date="2023-05" db="EMBL/GenBank/DDBJ databases">
        <title>A Combination of Whole Genome Sequencing and Metagenomics Reveals Diversity of Listeria spp. in Soil Collected from the Nantahala National Forest.</title>
        <authorList>
            <person name="Wang J."/>
            <person name="Schamp C.N."/>
            <person name="Hudson L.K."/>
            <person name="Chaggar H.K."/>
            <person name="Bryan D.W."/>
            <person name="Radosevich M."/>
            <person name="Denes T.G."/>
        </authorList>
    </citation>
    <scope>NUCLEOTIDE SEQUENCE [LARGE SCALE GENOMIC DNA]</scope>
    <source>
        <strain evidence="3 4">UTK S2-0002</strain>
    </source>
</reference>
<gene>
    <name evidence="3" type="ORF">QJV37_10860</name>
</gene>
<organism evidence="3 4">
    <name type="scientific">Listeria cossartiae subsp. cayugensis</name>
    <dbReference type="NCBI Taxonomy" id="2713505"/>
    <lineage>
        <taxon>Bacteria</taxon>
        <taxon>Bacillati</taxon>
        <taxon>Bacillota</taxon>
        <taxon>Bacilli</taxon>
        <taxon>Bacillales</taxon>
        <taxon>Listeriaceae</taxon>
        <taxon>Listeria</taxon>
        <taxon>Listeria cossartiae</taxon>
    </lineage>
</organism>
<sequence length="535" mass="60804">MTKLWYTENFESFHNEMKKFTQNTLINLKEVATKQMAFISDGTGMESKTIKGAKIYVGEVHLSIIVSLNRALDEYMRVLLKLNDNFQDTVDAGSQVKLETDKITSLNKDISTKVEDFYQAHSELQKKIDTCNADMTCMPLNGPVFSPIETSMNAISLQLNTVEGNMNNYDDGNINLFNNYHQILSAVRKAIASAKTSYRGADGALNYQPGAFGNSPEGQELTNANYQLEVAKLATLYEVEDGNLDNMADYANDLLQDPNRLEQELAYLKYLIENNAFPDKQEERSQLTAFYYLLILLRDNKKEAEHLVVPTKEDFRVNYIKLISSSKSGVELSVACQDMSSSDFENYQQPFVSDVENERIQRMGKKFVIQHFSNNIDAQVDNDENAKLREQMEADKGNWIIPIATTGVGALFPIYGGLFVGIEILGAIANSYSGDKRIEEMINKDELINTADKFGMTVTMTTVTTREPSTVEITMNPTPETKQILQRWQERAEDSGSAVEFPDLEKMDYIELHKYYMDNNKYWSDDDEKYIFGKQ</sequence>